<accession>A0A1B8PFL7</accession>
<reference evidence="3 4" key="1">
    <citation type="submission" date="2016-06" db="EMBL/GenBank/DDBJ databases">
        <title>Draft genome of Haemophilus haemolyticus CCUG 24149.</title>
        <authorList>
            <person name="Engstrom-Jakobsson H."/>
            <person name="Salva-Serra F."/>
            <person name="Thorell K."/>
            <person name="Gonzales-Siles L."/>
            <person name="Karlsson R."/>
            <person name="Boulund F."/>
            <person name="Engstrand L."/>
            <person name="Kristiansson E."/>
            <person name="Moore E."/>
        </authorList>
    </citation>
    <scope>NUCLEOTIDE SEQUENCE [LARGE SCALE GENOMIC DNA]</scope>
    <source>
        <strain evidence="3 4">CCUG 24149</strain>
    </source>
</reference>
<dbReference type="InterPro" id="IPR036390">
    <property type="entry name" value="WH_DNA-bd_sf"/>
</dbReference>
<dbReference type="AlphaFoldDB" id="A0A1B8PFL7"/>
<evidence type="ECO:0000313" key="4">
    <source>
        <dbReference type="Proteomes" id="UP000092611"/>
    </source>
</evidence>
<organism evidence="3 4">
    <name type="scientific">Haemophilus haemolyticus</name>
    <dbReference type="NCBI Taxonomy" id="726"/>
    <lineage>
        <taxon>Bacteria</taxon>
        <taxon>Pseudomonadati</taxon>
        <taxon>Pseudomonadota</taxon>
        <taxon>Gammaproteobacteria</taxon>
        <taxon>Pasteurellales</taxon>
        <taxon>Pasteurellaceae</taxon>
        <taxon>Haemophilus</taxon>
    </lineage>
</organism>
<dbReference type="InterPro" id="IPR018541">
    <property type="entry name" value="Ftsk_gamma"/>
</dbReference>
<name>A0A1B8PFL7_HAEHA</name>
<evidence type="ECO:0000313" key="5">
    <source>
        <dbReference type="Proteomes" id="UP000590599"/>
    </source>
</evidence>
<gene>
    <name evidence="3" type="ORF">A9Z62_01075</name>
    <name evidence="2" type="ORF">HZI69_03115</name>
</gene>
<dbReference type="OrthoDB" id="5684712at2"/>
<evidence type="ECO:0000259" key="1">
    <source>
        <dbReference type="SMART" id="SM00843"/>
    </source>
</evidence>
<dbReference type="Proteomes" id="UP000092611">
    <property type="component" value="Unassembled WGS sequence"/>
</dbReference>
<feature type="domain" description="FtsK gamma" evidence="1">
    <location>
        <begin position="6"/>
        <end position="66"/>
    </location>
</feature>
<reference evidence="2 5" key="2">
    <citation type="submission" date="2020-07" db="EMBL/GenBank/DDBJ databases">
        <title>Genus Haemophilus, Bergeys manual.</title>
        <authorList>
            <person name="Noerskov-Lauritsen N."/>
        </authorList>
    </citation>
    <scope>NUCLEOTIDE SEQUENCE [LARGE SCALE GENOMIC DNA]</scope>
    <source>
        <strain evidence="2 5">CCUG30047</strain>
    </source>
</reference>
<proteinExistence type="predicted"/>
<dbReference type="EMBL" id="LZDL01000012">
    <property type="protein sequence ID" value="OBX47372.1"/>
    <property type="molecule type" value="Genomic_DNA"/>
</dbReference>
<dbReference type="InterPro" id="IPR036388">
    <property type="entry name" value="WH-like_DNA-bd_sf"/>
</dbReference>
<dbReference type="SUPFAM" id="SSF46785">
    <property type="entry name" value="Winged helix' DNA-binding domain"/>
    <property type="match status" value="1"/>
</dbReference>
<evidence type="ECO:0000313" key="3">
    <source>
        <dbReference type="EMBL" id="OBX47372.1"/>
    </source>
</evidence>
<dbReference type="EMBL" id="JACBKA010000003">
    <property type="protein sequence ID" value="NYA26835.1"/>
    <property type="molecule type" value="Genomic_DNA"/>
</dbReference>
<keyword evidence="3" id="KW-0131">Cell cycle</keyword>
<protein>
    <submittedName>
        <fullName evidence="3">Cell division protein FtsK</fullName>
    </submittedName>
</protein>
<keyword evidence="3" id="KW-0132">Cell division</keyword>
<sequence length="66" mass="7584">MAMKVIMARDPLFEDVKKFVQQQKVASCSMIQRRFMLGFNRAGQILEQLEQAGIISPMKNGQRKVL</sequence>
<dbReference type="RefSeq" id="WP_038439774.1">
    <property type="nucleotide sequence ID" value="NZ_AP024093.1"/>
</dbReference>
<dbReference type="Gene3D" id="1.10.10.10">
    <property type="entry name" value="Winged helix-like DNA-binding domain superfamily/Winged helix DNA-binding domain"/>
    <property type="match status" value="1"/>
</dbReference>
<dbReference type="SMART" id="SM00843">
    <property type="entry name" value="Ftsk_gamma"/>
    <property type="match status" value="1"/>
</dbReference>
<evidence type="ECO:0000313" key="2">
    <source>
        <dbReference type="EMBL" id="NYA26835.1"/>
    </source>
</evidence>
<dbReference type="Pfam" id="PF09397">
    <property type="entry name" value="FtsK_gamma"/>
    <property type="match status" value="1"/>
</dbReference>
<dbReference type="GO" id="GO:0051301">
    <property type="term" value="P:cell division"/>
    <property type="evidence" value="ECO:0007669"/>
    <property type="project" value="UniProtKB-KW"/>
</dbReference>
<comment type="caution">
    <text evidence="3">The sequence shown here is derived from an EMBL/GenBank/DDBJ whole genome shotgun (WGS) entry which is preliminary data.</text>
</comment>
<dbReference type="Proteomes" id="UP000590599">
    <property type="component" value="Unassembled WGS sequence"/>
</dbReference>